<keyword evidence="1" id="KW-0472">Membrane</keyword>
<protein>
    <recommendedName>
        <fullName evidence="10">LPXTG cell wall anchor domain-containing protein</fullName>
    </recommendedName>
</protein>
<dbReference type="Proteomes" id="UP000462501">
    <property type="component" value="Unassembled WGS sequence"/>
</dbReference>
<evidence type="ECO:0008006" key="10">
    <source>
        <dbReference type="Google" id="ProtNLM"/>
    </source>
</evidence>
<keyword evidence="1" id="KW-0812">Transmembrane</keyword>
<evidence type="ECO:0000313" key="5">
    <source>
        <dbReference type="EMBL" id="RGE65572.1"/>
    </source>
</evidence>
<dbReference type="Proteomes" id="UP000095765">
    <property type="component" value="Unassembled WGS sequence"/>
</dbReference>
<dbReference type="EMBL" id="VIQT01000006">
    <property type="protein sequence ID" value="NDO38150.1"/>
    <property type="molecule type" value="Genomic_DNA"/>
</dbReference>
<evidence type="ECO:0000313" key="8">
    <source>
        <dbReference type="Proteomes" id="UP000446348"/>
    </source>
</evidence>
<reference evidence="4 9" key="4">
    <citation type="submission" date="2019-06" db="EMBL/GenBank/DDBJ databases">
        <title>Draft genome sequences of 15 bacterial species constituting the stable defined intestinal microbiota of the GM15 gnotobiotic mouse model.</title>
        <authorList>
            <person name="Elie C."/>
            <person name="Mathieu A."/>
            <person name="Saliou A."/>
            <person name="Darnaud M."/>
            <person name="Leulier F."/>
            <person name="Tamellini A."/>
        </authorList>
    </citation>
    <scope>NUCLEOTIDE SEQUENCE [LARGE SCALE GENOMIC DNA]</scope>
    <source>
        <strain evidence="4 9">JM4-15</strain>
    </source>
</reference>
<reference evidence="5 7" key="2">
    <citation type="submission" date="2018-08" db="EMBL/GenBank/DDBJ databases">
        <title>A genome reference for cultivated species of the human gut microbiota.</title>
        <authorList>
            <person name="Zou Y."/>
            <person name="Xue W."/>
            <person name="Luo G."/>
        </authorList>
    </citation>
    <scope>NUCLEOTIDE SEQUENCE [LARGE SCALE GENOMIC DNA]</scope>
    <source>
        <strain evidence="5 7">TF05-12AC</strain>
    </source>
</reference>
<dbReference type="GeneID" id="72462442"/>
<dbReference type="EMBL" id="QXWZ01000007">
    <property type="protein sequence ID" value="NBI78372.1"/>
    <property type="molecule type" value="Genomic_DNA"/>
</dbReference>
<gene>
    <name evidence="3" type="ORF">D3Z39_05715</name>
    <name evidence="5" type="ORF">DXC40_16270</name>
    <name evidence="2" type="ORF">ERS852551_01859</name>
    <name evidence="4" type="ORF">FMM72_02640</name>
</gene>
<keyword evidence="1" id="KW-1133">Transmembrane helix</keyword>
<evidence type="ECO:0000313" key="7">
    <source>
        <dbReference type="Proteomes" id="UP000260828"/>
    </source>
</evidence>
<dbReference type="Proteomes" id="UP000260828">
    <property type="component" value="Unassembled WGS sequence"/>
</dbReference>
<dbReference type="EMBL" id="CZBE01000011">
    <property type="protein sequence ID" value="CUP76060.1"/>
    <property type="molecule type" value="Genomic_DNA"/>
</dbReference>
<evidence type="ECO:0000256" key="1">
    <source>
        <dbReference type="SAM" id="Phobius"/>
    </source>
</evidence>
<dbReference type="Proteomes" id="UP000446348">
    <property type="component" value="Unassembled WGS sequence"/>
</dbReference>
<evidence type="ECO:0000313" key="6">
    <source>
        <dbReference type="Proteomes" id="UP000095765"/>
    </source>
</evidence>
<reference evidence="2 6" key="1">
    <citation type="submission" date="2015-09" db="EMBL/GenBank/DDBJ databases">
        <authorList>
            <consortium name="Pathogen Informatics"/>
        </authorList>
    </citation>
    <scope>NUCLEOTIDE SEQUENCE [LARGE SCALE GENOMIC DNA]</scope>
    <source>
        <strain evidence="2 6">2789STDY5834939</strain>
    </source>
</reference>
<proteinExistence type="predicted"/>
<dbReference type="EMBL" id="QVME01000012">
    <property type="protein sequence ID" value="RGE65572.1"/>
    <property type="molecule type" value="Genomic_DNA"/>
</dbReference>
<evidence type="ECO:0000313" key="3">
    <source>
        <dbReference type="EMBL" id="NBI78372.1"/>
    </source>
</evidence>
<reference evidence="3 8" key="3">
    <citation type="submission" date="2018-08" db="EMBL/GenBank/DDBJ databases">
        <title>Murine metabolic-syndrome-specific gut microbial biobank.</title>
        <authorList>
            <person name="Liu C."/>
        </authorList>
    </citation>
    <scope>NUCLEOTIDE SEQUENCE [LARGE SCALE GENOMIC DNA]</scope>
    <source>
        <strain evidence="3 8">X69</strain>
    </source>
</reference>
<dbReference type="RefSeq" id="WP_006875919.1">
    <property type="nucleotide sequence ID" value="NZ_CABIWA010000013.1"/>
</dbReference>
<sequence length="67" mass="7120">MFGKRGKHLISVMMTLLCAAFLGMPVFAGIPSTGDGSGMLLPIMGGLLVVSIILIVVYVILSKKKKR</sequence>
<evidence type="ECO:0000313" key="4">
    <source>
        <dbReference type="EMBL" id="NDO38150.1"/>
    </source>
</evidence>
<organism evidence="2 6">
    <name type="scientific">Anaerotruncus colihominis</name>
    <dbReference type="NCBI Taxonomy" id="169435"/>
    <lineage>
        <taxon>Bacteria</taxon>
        <taxon>Bacillati</taxon>
        <taxon>Bacillota</taxon>
        <taxon>Clostridia</taxon>
        <taxon>Eubacteriales</taxon>
        <taxon>Oscillospiraceae</taxon>
        <taxon>Anaerotruncus</taxon>
    </lineage>
</organism>
<evidence type="ECO:0000313" key="9">
    <source>
        <dbReference type="Proteomes" id="UP000462501"/>
    </source>
</evidence>
<name>A0A174QYV5_9FIRM</name>
<evidence type="ECO:0000313" key="2">
    <source>
        <dbReference type="EMBL" id="CUP76060.1"/>
    </source>
</evidence>
<dbReference type="OrthoDB" id="9909471at2"/>
<accession>A0A174QYV5</accession>
<feature type="transmembrane region" description="Helical" evidence="1">
    <location>
        <begin position="38"/>
        <end position="61"/>
    </location>
</feature>
<dbReference type="AlphaFoldDB" id="A0A174QYV5"/>